<proteinExistence type="predicted"/>
<protein>
    <submittedName>
        <fullName evidence="2">Uncharacterized protein</fullName>
    </submittedName>
</protein>
<dbReference type="EMBL" id="JBFAUK010000012">
    <property type="protein sequence ID" value="MEV5508177.1"/>
    <property type="molecule type" value="Genomic_DNA"/>
</dbReference>
<reference evidence="2 3" key="1">
    <citation type="submission" date="2024-06" db="EMBL/GenBank/DDBJ databases">
        <title>The Natural Products Discovery Center: Release of the First 8490 Sequenced Strains for Exploring Actinobacteria Biosynthetic Diversity.</title>
        <authorList>
            <person name="Kalkreuter E."/>
            <person name="Kautsar S.A."/>
            <person name="Yang D."/>
            <person name="Bader C.D."/>
            <person name="Teijaro C.N."/>
            <person name="Fluegel L."/>
            <person name="Davis C.M."/>
            <person name="Simpson J.R."/>
            <person name="Lauterbach L."/>
            <person name="Steele A.D."/>
            <person name="Gui C."/>
            <person name="Meng S."/>
            <person name="Li G."/>
            <person name="Viehrig K."/>
            <person name="Ye F."/>
            <person name="Su P."/>
            <person name="Kiefer A.F."/>
            <person name="Nichols A."/>
            <person name="Cepeda A.J."/>
            <person name="Yan W."/>
            <person name="Fan B."/>
            <person name="Jiang Y."/>
            <person name="Adhikari A."/>
            <person name="Zheng C.-J."/>
            <person name="Schuster L."/>
            <person name="Cowan T.M."/>
            <person name="Smanski M.J."/>
            <person name="Chevrette M.G."/>
            <person name="De Carvalho L.P.S."/>
            <person name="Shen B."/>
        </authorList>
    </citation>
    <scope>NUCLEOTIDE SEQUENCE [LARGE SCALE GENOMIC DNA]</scope>
    <source>
        <strain evidence="2 3">NPDC052347</strain>
    </source>
</reference>
<accession>A0ABV3JZ84</accession>
<gene>
    <name evidence="2" type="ORF">AB0L16_17100</name>
</gene>
<organism evidence="2 3">
    <name type="scientific">Streptomyces orinoci</name>
    <name type="common">Streptoverticillium orinoci</name>
    <dbReference type="NCBI Taxonomy" id="67339"/>
    <lineage>
        <taxon>Bacteria</taxon>
        <taxon>Bacillati</taxon>
        <taxon>Actinomycetota</taxon>
        <taxon>Actinomycetes</taxon>
        <taxon>Kitasatosporales</taxon>
        <taxon>Streptomycetaceae</taxon>
        <taxon>Streptomyces</taxon>
    </lineage>
</organism>
<feature type="region of interest" description="Disordered" evidence="1">
    <location>
        <begin position="410"/>
        <end position="434"/>
    </location>
</feature>
<feature type="compositionally biased region" description="Basic and acidic residues" evidence="1">
    <location>
        <begin position="457"/>
        <end position="472"/>
    </location>
</feature>
<name>A0ABV3JZ84_STRON</name>
<dbReference type="RefSeq" id="WP_109280213.1">
    <property type="nucleotide sequence ID" value="NZ_JBFAUK010000012.1"/>
</dbReference>
<evidence type="ECO:0000256" key="1">
    <source>
        <dbReference type="SAM" id="MobiDB-lite"/>
    </source>
</evidence>
<comment type="caution">
    <text evidence="2">The sequence shown here is derived from an EMBL/GenBank/DDBJ whole genome shotgun (WGS) entry which is preliminary data.</text>
</comment>
<feature type="region of interest" description="Disordered" evidence="1">
    <location>
        <begin position="450"/>
        <end position="472"/>
    </location>
</feature>
<keyword evidence="3" id="KW-1185">Reference proteome</keyword>
<sequence>MSAADDLRVAFHDYRRPVATAGVYTIRTEQHLTHNGSRLDADSPIAPAEQRFEIRAVRFVLDPSSVHATYPPPGGSGDYSRVLPHITLNRSILPWERELRARRAPDRAPWLAVLVVRAGELPDDPEGLGATATRTVAELRRPGPGILGPLLSDDGITPEIEATRCQTLDVPAGLFTAVVPREEELNYLAHVRDVTTAPQQRDNGEVVAEGQYAVVAANRLPREPGSWSAHLVSLEGFEGRLAPGSLPAGTQAVRLCVLHSWSFTSDPDGRVNASALLGNLVAPAHEDPENLVLRLTSPAVSDSTDEAASYARRRLELGYVPVPYRLLSGETTYGWYRGPFTPVTAAPTRDFIRDEPRTTADHALIYDPEHGLFDVSYAAAWTLGRTLALSDPDYAEEITRARRELANTATRTMATAADPRLASADDPADPRGTALRELADPGFARELLDALAQPRGRSRESDPPPPEPRTRMARTEARALLASTPRQAALRAAAARQVRTLPDWLDGLRLLRRVPFAYLVPDARMLPPESLRLFRVDAAWLGALEAGARDVGVHTSLDAAVDFALTAAVDGARTGAVRPAAGLLMRSEFAHAYPVFDLWASAGGSPVAELRRDHMAPDTVLVLLDAVPDEVVIREPGQGLHFGIDTDRHGNGVVNLRDINPGDPLGFPLGRTYPADGGSLFDHHLRPRPDGTPDVLALRGEGGLVPALARALDPDLTDLTPGGFALQLVNAPVEQRLTVRAAADHQENTR</sequence>
<dbReference type="Proteomes" id="UP001552594">
    <property type="component" value="Unassembled WGS sequence"/>
</dbReference>
<evidence type="ECO:0000313" key="2">
    <source>
        <dbReference type="EMBL" id="MEV5508177.1"/>
    </source>
</evidence>
<evidence type="ECO:0000313" key="3">
    <source>
        <dbReference type="Proteomes" id="UP001552594"/>
    </source>
</evidence>